<keyword evidence="1" id="KW-0732">Signal</keyword>
<dbReference type="eggNOG" id="COG2382">
    <property type="taxonomic scope" value="Bacteria"/>
</dbReference>
<feature type="signal peptide" evidence="1">
    <location>
        <begin position="1"/>
        <end position="26"/>
    </location>
</feature>
<evidence type="ECO:0000313" key="3">
    <source>
        <dbReference type="Proteomes" id="UP000029221"/>
    </source>
</evidence>
<reference evidence="2" key="1">
    <citation type="journal article" date="2014" name="Genome Announc.">
        <title>Draft Genome Sequences of Marine Flavobacterium Nonlabens Strains NR17, NR24, NR27, NR32, NR33, and Ara13.</title>
        <authorList>
            <person name="Nakanishi M."/>
            <person name="Meirelles P."/>
            <person name="Suzuki R."/>
            <person name="Takatani N."/>
            <person name="Mino S."/>
            <person name="Suda W."/>
            <person name="Oshima K."/>
            <person name="Hattori M."/>
            <person name="Ohkuma M."/>
            <person name="Hosokawa M."/>
            <person name="Miyashita K."/>
            <person name="Thompson F.L."/>
            <person name="Niwa A."/>
            <person name="Sawabe T."/>
            <person name="Sawabe T."/>
        </authorList>
    </citation>
    <scope>NUCLEOTIDE SEQUENCE [LARGE SCALE GENOMIC DNA]</scope>
    <source>
        <strain evidence="2">JCM 19294</strain>
    </source>
</reference>
<evidence type="ECO:0000313" key="2">
    <source>
        <dbReference type="EMBL" id="GAK98159.1"/>
    </source>
</evidence>
<dbReference type="SUPFAM" id="SSF53474">
    <property type="entry name" value="alpha/beta-Hydrolases"/>
    <property type="match status" value="1"/>
</dbReference>
<protein>
    <recommendedName>
        <fullName evidence="4">Esterase</fullName>
    </recommendedName>
</protein>
<accession>A0A090Q4Y9</accession>
<dbReference type="InterPro" id="IPR050583">
    <property type="entry name" value="Mycobacterial_A85_antigen"/>
</dbReference>
<evidence type="ECO:0000256" key="1">
    <source>
        <dbReference type="SAM" id="SignalP"/>
    </source>
</evidence>
<dbReference type="EMBL" id="BBML01000009">
    <property type="protein sequence ID" value="GAK98159.1"/>
    <property type="molecule type" value="Genomic_DNA"/>
</dbReference>
<gene>
    <name evidence="2" type="ORF">JCM19294_792</name>
</gene>
<proteinExistence type="predicted"/>
<feature type="chain" id="PRO_5001861831" description="Esterase" evidence="1">
    <location>
        <begin position="27"/>
        <end position="282"/>
    </location>
</feature>
<comment type="caution">
    <text evidence="2">The sequence shown here is derived from an EMBL/GenBank/DDBJ whole genome shotgun (WGS) entry which is preliminary data.</text>
</comment>
<name>A0A090Q4Y9_9FLAO</name>
<dbReference type="Pfam" id="PF00756">
    <property type="entry name" value="Esterase"/>
    <property type="match status" value="1"/>
</dbReference>
<sequence length="282" mass="32515">MYNMAIIIMGCMALILSSCTSQKSTAYSESKYFTDSIYSNSLNEYRKHNIYLPKGFSSSKKYPIIYSTDGSKISKNSFYKRTLDSLINNQIIKPIIFVSSHSNKKVADSSGTLGNGDKMYLTYRYFEYVEKQFIEGSHNPQLSSRFTNHLNYFNFELIPSVEKDLNQNLTKNDRYFYGVSNGAGFGMSMLNKEPNTIGTYICFSIFGGNIQSNIWNENVKYPILYSEYGSDEPFFLKEDAKFLKSKYDELDLDAFINEYNGGHDYKIWKKKFIEIVAKILAK</sequence>
<dbReference type="Proteomes" id="UP000029221">
    <property type="component" value="Unassembled WGS sequence"/>
</dbReference>
<evidence type="ECO:0008006" key="4">
    <source>
        <dbReference type="Google" id="ProtNLM"/>
    </source>
</evidence>
<organism evidence="2 3">
    <name type="scientific">Nonlabens tegetincola</name>
    <dbReference type="NCBI Taxonomy" id="323273"/>
    <lineage>
        <taxon>Bacteria</taxon>
        <taxon>Pseudomonadati</taxon>
        <taxon>Bacteroidota</taxon>
        <taxon>Flavobacteriia</taxon>
        <taxon>Flavobacteriales</taxon>
        <taxon>Flavobacteriaceae</taxon>
        <taxon>Nonlabens</taxon>
    </lineage>
</organism>
<dbReference type="InterPro" id="IPR000801">
    <property type="entry name" value="Esterase-like"/>
</dbReference>
<dbReference type="PANTHER" id="PTHR48098">
    <property type="entry name" value="ENTEROCHELIN ESTERASE-RELATED"/>
    <property type="match status" value="1"/>
</dbReference>
<dbReference type="InterPro" id="IPR029058">
    <property type="entry name" value="AB_hydrolase_fold"/>
</dbReference>
<dbReference type="AlphaFoldDB" id="A0A090Q4Y9"/>
<keyword evidence="3" id="KW-1185">Reference proteome</keyword>
<dbReference type="Gene3D" id="3.40.50.1820">
    <property type="entry name" value="alpha/beta hydrolase"/>
    <property type="match status" value="1"/>
</dbReference>